<dbReference type="EMBL" id="BDQX01000458">
    <property type="protein sequence ID" value="GBG11970.1"/>
    <property type="molecule type" value="Genomic_DNA"/>
</dbReference>
<keyword evidence="2" id="KW-1185">Reference proteome</keyword>
<sequence length="47" mass="5444">MEIMGLVVAKRVKFRYTLNDSVVTLEDSDECEAEDASYIGYHRRHVP</sequence>
<evidence type="ECO:0000313" key="2">
    <source>
        <dbReference type="Proteomes" id="UP000245202"/>
    </source>
</evidence>
<name>A0A2R5EZ72_9BACL</name>
<gene>
    <name evidence="1" type="ORF">PAT3040_06829</name>
</gene>
<evidence type="ECO:0000313" key="1">
    <source>
        <dbReference type="EMBL" id="GBG11970.1"/>
    </source>
</evidence>
<dbReference type="AlphaFoldDB" id="A0A2R5EZ72"/>
<accession>A0A2R5EZ72</accession>
<organism evidence="1 2">
    <name type="scientific">Paenibacillus agaridevorans</name>
    <dbReference type="NCBI Taxonomy" id="171404"/>
    <lineage>
        <taxon>Bacteria</taxon>
        <taxon>Bacillati</taxon>
        <taxon>Bacillota</taxon>
        <taxon>Bacilli</taxon>
        <taxon>Bacillales</taxon>
        <taxon>Paenibacillaceae</taxon>
        <taxon>Paenibacillus</taxon>
    </lineage>
</organism>
<dbReference type="Proteomes" id="UP000245202">
    <property type="component" value="Unassembled WGS sequence"/>
</dbReference>
<comment type="caution">
    <text evidence="1">The sequence shown here is derived from an EMBL/GenBank/DDBJ whole genome shotgun (WGS) entry which is preliminary data.</text>
</comment>
<reference evidence="1 2" key="1">
    <citation type="submission" date="2017-08" db="EMBL/GenBank/DDBJ databases">
        <title>Substantial Increase in Enzyme Production by Combined Drug-Resistance Mutations in Paenibacillus agaridevorans.</title>
        <authorList>
            <person name="Tanaka Y."/>
            <person name="Funane K."/>
            <person name="Hosaka T."/>
            <person name="Shiwa Y."/>
            <person name="Fujita N."/>
            <person name="Miyazaki T."/>
            <person name="Yoshikawa H."/>
            <person name="Murakami K."/>
            <person name="Kasahara K."/>
            <person name="Inaoka T."/>
            <person name="Hiraga Y."/>
            <person name="Ochi K."/>
        </authorList>
    </citation>
    <scope>NUCLEOTIDE SEQUENCE [LARGE SCALE GENOMIC DNA]</scope>
    <source>
        <strain evidence="1 2">T-3040</strain>
    </source>
</reference>
<proteinExistence type="predicted"/>
<protein>
    <submittedName>
        <fullName evidence="1">Uncharacterized protein</fullName>
    </submittedName>
</protein>